<accession>A0A4U3AE99</accession>
<dbReference type="EMBL" id="SZON01002467">
    <property type="protein sequence ID" value="TKI86826.1"/>
    <property type="molecule type" value="Genomic_DNA"/>
</dbReference>
<gene>
    <name evidence="1" type="ORF">FC699_29800</name>
</gene>
<proteinExistence type="predicted"/>
<evidence type="ECO:0000313" key="2">
    <source>
        <dbReference type="Proteomes" id="UP000305222"/>
    </source>
</evidence>
<feature type="non-terminal residue" evidence="1">
    <location>
        <position position="95"/>
    </location>
</feature>
<organism evidence="1 2">
    <name type="scientific">Bacillus wiedmannii</name>
    <dbReference type="NCBI Taxonomy" id="1890302"/>
    <lineage>
        <taxon>Bacteria</taxon>
        <taxon>Bacillati</taxon>
        <taxon>Bacillota</taxon>
        <taxon>Bacilli</taxon>
        <taxon>Bacillales</taxon>
        <taxon>Bacillaceae</taxon>
        <taxon>Bacillus</taxon>
        <taxon>Bacillus cereus group</taxon>
    </lineage>
</organism>
<dbReference type="AlphaFoldDB" id="A0A4U3AE99"/>
<comment type="caution">
    <text evidence="1">The sequence shown here is derived from an EMBL/GenBank/DDBJ whole genome shotgun (WGS) entry which is preliminary data.</text>
</comment>
<name>A0A4U3AE99_9BACI</name>
<protein>
    <submittedName>
        <fullName evidence="1">Uncharacterized protein</fullName>
    </submittedName>
</protein>
<dbReference type="Proteomes" id="UP000305222">
    <property type="component" value="Unassembled WGS sequence"/>
</dbReference>
<sequence>MGNNEGLELVKGTELYSPDLAQLNERTAYIKFVDKDPQKVEYVVINNLAIAEGDMIIGNADEMREGNGLTSLGFTYIRELGRKWPNGVVPYIIDP</sequence>
<reference evidence="1 2" key="1">
    <citation type="journal article" date="2019" name="Environ. Microbiol.">
        <title>An active ?-lactamase is a part of an orchestrated cell wall stress resistance network of Bacillus subtilis and related rhizosphere species.</title>
        <authorList>
            <person name="Bucher T."/>
            <person name="Keren-Paz A."/>
            <person name="Hausser J."/>
            <person name="Olender T."/>
            <person name="Cytryn E."/>
            <person name="Kolodkin-Gal I."/>
        </authorList>
    </citation>
    <scope>NUCLEOTIDE SEQUENCE [LARGE SCALE GENOMIC DNA]</scope>
    <source>
        <strain evidence="1 2">I5</strain>
    </source>
</reference>
<evidence type="ECO:0000313" key="1">
    <source>
        <dbReference type="EMBL" id="TKI86826.1"/>
    </source>
</evidence>